<dbReference type="AlphaFoldDB" id="A0A819UBK3"/>
<evidence type="ECO:0000256" key="6">
    <source>
        <dbReference type="ARBA" id="ARBA00023034"/>
    </source>
</evidence>
<organism evidence="9 11">
    <name type="scientific">Rotaria sordida</name>
    <dbReference type="NCBI Taxonomy" id="392033"/>
    <lineage>
        <taxon>Eukaryota</taxon>
        <taxon>Metazoa</taxon>
        <taxon>Spiralia</taxon>
        <taxon>Gnathifera</taxon>
        <taxon>Rotifera</taxon>
        <taxon>Eurotatoria</taxon>
        <taxon>Bdelloidea</taxon>
        <taxon>Philodinida</taxon>
        <taxon>Philodinidae</taxon>
        <taxon>Rotaria</taxon>
    </lineage>
</organism>
<dbReference type="SUPFAM" id="SSF53756">
    <property type="entry name" value="UDP-Glycosyltransferase/glycogen phosphorylase"/>
    <property type="match status" value="1"/>
</dbReference>
<dbReference type="EC" id="2.4.1.-" evidence="7"/>
<dbReference type="PANTHER" id="PTHR48438:SF1">
    <property type="entry name" value="ALPHA-(1,3)-FUCOSYLTRANSFERASE C-RELATED"/>
    <property type="match status" value="1"/>
</dbReference>
<dbReference type="GO" id="GO:0032580">
    <property type="term" value="C:Golgi cisterna membrane"/>
    <property type="evidence" value="ECO:0007669"/>
    <property type="project" value="UniProtKB-SubCell"/>
</dbReference>
<proteinExistence type="inferred from homology"/>
<keyword evidence="7" id="KW-0472">Membrane</keyword>
<comment type="similarity">
    <text evidence="3 7">Belongs to the glycosyltransferase 10 family.</text>
</comment>
<keyword evidence="5 7" id="KW-0808">Transferase</keyword>
<dbReference type="PANTHER" id="PTHR48438">
    <property type="entry name" value="ALPHA-(1,3)-FUCOSYLTRANSFERASE C-RELATED"/>
    <property type="match status" value="1"/>
</dbReference>
<keyword evidence="4 7" id="KW-0328">Glycosyltransferase</keyword>
<keyword evidence="7" id="KW-0812">Transmembrane</keyword>
<accession>A0A819UBK3</accession>
<dbReference type="InterPro" id="IPR055270">
    <property type="entry name" value="Glyco_tran_10_C"/>
</dbReference>
<dbReference type="EMBL" id="CAJOAX010011351">
    <property type="protein sequence ID" value="CAF4091998.1"/>
    <property type="molecule type" value="Genomic_DNA"/>
</dbReference>
<evidence type="ECO:0000256" key="2">
    <source>
        <dbReference type="ARBA" id="ARBA00004922"/>
    </source>
</evidence>
<dbReference type="Proteomes" id="UP000663823">
    <property type="component" value="Unassembled WGS sequence"/>
</dbReference>
<reference evidence="9" key="1">
    <citation type="submission" date="2021-02" db="EMBL/GenBank/DDBJ databases">
        <authorList>
            <person name="Nowell W R."/>
        </authorList>
    </citation>
    <scope>NUCLEOTIDE SEQUENCE</scope>
</reference>
<gene>
    <name evidence="10" type="ORF">FNK824_LOCUS35416</name>
    <name evidence="9" type="ORF">OTI717_LOCUS33719</name>
</gene>
<feature type="domain" description="Fucosyltransferase C-terminal" evidence="8">
    <location>
        <begin position="11"/>
        <end position="112"/>
    </location>
</feature>
<evidence type="ECO:0000256" key="4">
    <source>
        <dbReference type="ARBA" id="ARBA00022676"/>
    </source>
</evidence>
<evidence type="ECO:0000256" key="7">
    <source>
        <dbReference type="RuleBase" id="RU003832"/>
    </source>
</evidence>
<evidence type="ECO:0000256" key="1">
    <source>
        <dbReference type="ARBA" id="ARBA00004323"/>
    </source>
</evidence>
<dbReference type="InterPro" id="IPR038577">
    <property type="entry name" value="GT10-like_C_sf"/>
</dbReference>
<comment type="subcellular location">
    <subcellularLocation>
        <location evidence="1">Golgi apparatus membrane</location>
        <topology evidence="1">Single-pass type II membrane protein</topology>
    </subcellularLocation>
    <subcellularLocation>
        <location evidence="7">Golgi apparatus</location>
        <location evidence="7">Golgi stack membrane</location>
        <topology evidence="7">Single-pass type II membrane protein</topology>
    </subcellularLocation>
</comment>
<evidence type="ECO:0000313" key="10">
    <source>
        <dbReference type="EMBL" id="CAF4184678.1"/>
    </source>
</evidence>
<keyword evidence="6 7" id="KW-0333">Golgi apparatus</keyword>
<evidence type="ECO:0000313" key="9">
    <source>
        <dbReference type="EMBL" id="CAF4091998.1"/>
    </source>
</evidence>
<protein>
    <recommendedName>
        <fullName evidence="7">Fucosyltransferase</fullName>
        <ecNumber evidence="7">2.4.1.-</ecNumber>
    </recommendedName>
</protein>
<dbReference type="UniPathway" id="UPA00378"/>
<evidence type="ECO:0000259" key="8">
    <source>
        <dbReference type="Pfam" id="PF00852"/>
    </source>
</evidence>
<dbReference type="Gene3D" id="3.40.50.11660">
    <property type="entry name" value="Glycosyl transferase family 10, C-terminal domain"/>
    <property type="match status" value="1"/>
</dbReference>
<evidence type="ECO:0000313" key="11">
    <source>
        <dbReference type="Proteomes" id="UP000663823"/>
    </source>
</evidence>
<evidence type="ECO:0000256" key="3">
    <source>
        <dbReference type="ARBA" id="ARBA00008919"/>
    </source>
</evidence>
<dbReference type="Pfam" id="PF00852">
    <property type="entry name" value="Glyco_transf_10"/>
    <property type="match status" value="1"/>
</dbReference>
<dbReference type="Proteomes" id="UP000663874">
    <property type="component" value="Unassembled WGS sequence"/>
</dbReference>
<sequence>MLKFLEKCSVFEAEKFFATLEYPIVPVVLGRTNYSYFIPSSGYVDTNQFSTMSSLARYLNQTRYNKEKYLSYFSWKKDYVWGLGHFFTPFCDLCLRLHLDSKPNIIDNIHKWWFDGSCQRAHMPS</sequence>
<dbReference type="EMBL" id="CAJOBE010014980">
    <property type="protein sequence ID" value="CAF4184678.1"/>
    <property type="molecule type" value="Genomic_DNA"/>
</dbReference>
<dbReference type="GO" id="GO:0008417">
    <property type="term" value="F:fucosyltransferase activity"/>
    <property type="evidence" value="ECO:0007669"/>
    <property type="project" value="InterPro"/>
</dbReference>
<comment type="pathway">
    <text evidence="2">Protein modification; protein glycosylation.</text>
</comment>
<dbReference type="InterPro" id="IPR001503">
    <property type="entry name" value="Glyco_trans_10"/>
</dbReference>
<comment type="caution">
    <text evidence="9">The sequence shown here is derived from an EMBL/GenBank/DDBJ whole genome shotgun (WGS) entry which is preliminary data.</text>
</comment>
<dbReference type="GO" id="GO:0000139">
    <property type="term" value="C:Golgi membrane"/>
    <property type="evidence" value="ECO:0007669"/>
    <property type="project" value="UniProtKB-SubCell"/>
</dbReference>
<evidence type="ECO:0000256" key="5">
    <source>
        <dbReference type="ARBA" id="ARBA00022679"/>
    </source>
</evidence>
<name>A0A819UBK3_9BILA</name>